<sequence length="368" mass="40592">MGKIFDNVLSGVSTFGGLGSAIGSFLAGSANNRFQAQQAQLNREFQSLENQKSRDFSLRMWNMNNQYNDPSAVVERLRMAGLNKSLMYGGSNGITPATSVPVGSGASGAMPNTTNPLSPELARTVAETRLINSQADKLDSETIGQMTFNKFSEQLYQGQIDYQGVQIRVGSSVAGVNDAQKTVLYRSLNKLDAEVRNINADTDLKRSVSDINALEIDWLEVRNSHKNSYWGTTISKLESEAKISRQEAETFMISLTSALALQYSERLLNDKKSETELALYTKLSNEASNLEKYGVRLDVENGRLQIQLDLDKDYAEAERVINMIVSGLGGVADVFNVVNLMKPKRSTTTTTTDRNMFGSRTTTESVHY</sequence>
<name>A0A976R8M9_9VIRU</name>
<protein>
    <submittedName>
        <fullName evidence="2">DNA pilot protein</fullName>
    </submittedName>
</protein>
<accession>A0A976R8M9</accession>
<proteinExistence type="predicted"/>
<feature type="compositionally biased region" description="Polar residues" evidence="1">
    <location>
        <begin position="358"/>
        <end position="368"/>
    </location>
</feature>
<evidence type="ECO:0000256" key="1">
    <source>
        <dbReference type="SAM" id="MobiDB-lite"/>
    </source>
</evidence>
<organism evidence="2">
    <name type="scientific">Sigmofec virus UA08Rod_4626</name>
    <dbReference type="NCBI Taxonomy" id="2929405"/>
    <lineage>
        <taxon>Viruses</taxon>
        <taxon>Monodnaviria</taxon>
        <taxon>Sangervirae</taxon>
        <taxon>Phixviricota</taxon>
        <taxon>Malgrandaviricetes</taxon>
        <taxon>Petitvirales</taxon>
        <taxon>Microviridae</taxon>
    </lineage>
</organism>
<reference evidence="2" key="1">
    <citation type="submission" date="2022-02" db="EMBL/GenBank/DDBJ databases">
        <title>Towards deciphering the DNA virus diversity associated with rodent species in the families Cricetidae and Heteromyidae.</title>
        <authorList>
            <person name="Lund M."/>
            <person name="Larsen B.B."/>
            <person name="Gryseels S."/>
            <person name="Kraberger S."/>
            <person name="Rowsey D.M."/>
            <person name="Steger L."/>
            <person name="Yule K.M."/>
            <person name="Upham N.S."/>
            <person name="Worobey M."/>
            <person name="Van Doorslaer K."/>
            <person name="Varsani A."/>
        </authorList>
    </citation>
    <scope>NUCLEOTIDE SEQUENCE</scope>
    <source>
        <strain evidence="2">UA08Rod_4626</strain>
    </source>
</reference>
<dbReference type="EMBL" id="OM869566">
    <property type="protein sequence ID" value="UPW41263.1"/>
    <property type="molecule type" value="Genomic_DNA"/>
</dbReference>
<feature type="region of interest" description="Disordered" evidence="1">
    <location>
        <begin position="346"/>
        <end position="368"/>
    </location>
</feature>
<evidence type="ECO:0000313" key="2">
    <source>
        <dbReference type="EMBL" id="UPW41263.1"/>
    </source>
</evidence>